<proteinExistence type="predicted"/>
<organism evidence="2 3">
    <name type="scientific">Xanthomonas campestris pv. campestris (strain B100)</name>
    <dbReference type="NCBI Taxonomy" id="509169"/>
    <lineage>
        <taxon>Bacteria</taxon>
        <taxon>Pseudomonadati</taxon>
        <taxon>Pseudomonadota</taxon>
        <taxon>Gammaproteobacteria</taxon>
        <taxon>Lysobacterales</taxon>
        <taxon>Lysobacteraceae</taxon>
        <taxon>Xanthomonas</taxon>
    </lineage>
</organism>
<dbReference type="EMBL" id="AM920689">
    <property type="protein sequence ID" value="CAP52537.1"/>
    <property type="molecule type" value="Genomic_DNA"/>
</dbReference>
<sequence>MRSLALNVKWPLIQCNEGTRCFPAIRRSTCNYKSILFSGAIVKSLEIFFLAQRVSKISIPWSTPARWHAAAPAWGFVCSNPTELKRPNQPYASDDDCLTRE</sequence>
<evidence type="ECO:0000313" key="3">
    <source>
        <dbReference type="Proteomes" id="UP000001188"/>
    </source>
</evidence>
<reference evidence="2 3" key="1">
    <citation type="journal article" date="2008" name="J. Biotechnol.">
        <title>The genome of Xanthomonas campestris pv. campestris B100 and its use for the reconstruction of metabolic pathways involved in xanthan biosynthesis.</title>
        <authorList>
            <person name="Vorholter F.J."/>
            <person name="Schneiker S."/>
            <person name="Goesmann A."/>
            <person name="Krause L."/>
            <person name="Bekel T."/>
            <person name="Kaiser O."/>
            <person name="Linke B."/>
            <person name="Patschkowski T."/>
            <person name="Ruckert C."/>
            <person name="Schmid J."/>
            <person name="Sidhu V.K."/>
            <person name="Sieber V."/>
            <person name="Tauch A."/>
            <person name="Watt S.A."/>
            <person name="Weisshaar B."/>
            <person name="Becker A."/>
            <person name="Niehaus K."/>
            <person name="Puhler A."/>
        </authorList>
    </citation>
    <scope>NUCLEOTIDE SEQUENCE [LARGE SCALE GENOMIC DNA]</scope>
    <source>
        <strain evidence="2 3">B100</strain>
    </source>
</reference>
<dbReference type="KEGG" id="xca:xcc-b100_3172"/>
<name>B0RY17_XANCB</name>
<dbReference type="AlphaFoldDB" id="B0RY17"/>
<evidence type="ECO:0000313" key="2">
    <source>
        <dbReference type="EMBL" id="CAP52537.1"/>
    </source>
</evidence>
<dbReference type="HOGENOM" id="CLU_2290550_0_0_6"/>
<evidence type="ECO:0000256" key="1">
    <source>
        <dbReference type="SAM" id="MobiDB-lite"/>
    </source>
</evidence>
<gene>
    <name evidence="2" type="ORF">XCCB100_3172</name>
</gene>
<accession>B0RY17</accession>
<dbReference type="Proteomes" id="UP000001188">
    <property type="component" value="Chromosome"/>
</dbReference>
<feature type="region of interest" description="Disordered" evidence="1">
    <location>
        <begin position="81"/>
        <end position="101"/>
    </location>
</feature>
<protein>
    <submittedName>
        <fullName evidence="2">Uncharacterized protein</fullName>
    </submittedName>
</protein>